<reference evidence="1 2" key="2">
    <citation type="journal article" date="2014" name="Genome Announc.">
        <title>Draft Genome Sequence of 'Candidatus Phytoplasma asteris' Strain OY-V, an Unculturable Plant-Pathogenic Bacterium.</title>
        <authorList>
            <person name="Kakizawa S."/>
            <person name="Makino A."/>
            <person name="Ishii Y."/>
            <person name="Tamaki H."/>
            <person name="Kamagata Y."/>
        </authorList>
    </citation>
    <scope>NUCLEOTIDE SEQUENCE [LARGE SCALE GENOMIC DNA]</scope>
    <source>
        <strain evidence="1 2">OY-V</strain>
    </source>
</reference>
<dbReference type="Proteomes" id="UP000028900">
    <property type="component" value="Unassembled WGS sequence"/>
</dbReference>
<comment type="caution">
    <text evidence="1">The sequence shown here is derived from an EMBL/GenBank/DDBJ whole genome shotgun (WGS) entry which is preliminary data.</text>
</comment>
<protein>
    <submittedName>
        <fullName evidence="1">Uncharacterized protein</fullName>
    </submittedName>
</protein>
<gene>
    <name evidence="1" type="ORF">OYV_01130</name>
</gene>
<sequence>MVECKKTKKEEQKILTQCFLKETQKAKPEVEQDKAKIQKLQEQLNKLTAMQYTYDTCKKQNIELKHPSISVQNLNDAFTEYFDNDLPLY</sequence>
<name>A0ABQ0J202_9MOLU</name>
<reference evidence="2" key="1">
    <citation type="journal article" date="2014" name="Genome Announc.">
        <title>Draft Genome Sequence of ''Candidatus Phytoplasma asteris'' Strain OY-V, an Unculturable Plant-Pathogenic Bacterium.</title>
        <authorList>
            <person name="Kakizawa S."/>
            <person name="Makino A."/>
            <person name="Ishii Y."/>
            <person name="Tamaki H."/>
            <person name="Kamagata Y."/>
        </authorList>
    </citation>
    <scope>NUCLEOTIDE SEQUENCE [LARGE SCALE GENOMIC DNA]</scope>
    <source>
        <strain evidence="2">OY-V</strain>
    </source>
</reference>
<evidence type="ECO:0000313" key="1">
    <source>
        <dbReference type="EMBL" id="GAK73634.1"/>
    </source>
</evidence>
<proteinExistence type="predicted"/>
<dbReference type="EMBL" id="BBIY01000007">
    <property type="protein sequence ID" value="GAK73634.1"/>
    <property type="molecule type" value="Genomic_DNA"/>
</dbReference>
<evidence type="ECO:0000313" key="2">
    <source>
        <dbReference type="Proteomes" id="UP000028900"/>
    </source>
</evidence>
<organism evidence="1 2">
    <name type="scientific">'Chrysanthemum coronarium' phytoplasma</name>
    <dbReference type="NCBI Taxonomy" id="1520703"/>
    <lineage>
        <taxon>Bacteria</taxon>
        <taxon>Bacillati</taxon>
        <taxon>Mycoplasmatota</taxon>
        <taxon>Mollicutes</taxon>
        <taxon>Acholeplasmatales</taxon>
        <taxon>Acholeplasmataceae</taxon>
        <taxon>Candidatus Phytoplasma</taxon>
        <taxon>16SrI (Aster yellows group)</taxon>
    </lineage>
</organism>
<accession>A0ABQ0J202</accession>
<keyword evidence="2" id="KW-1185">Reference proteome</keyword>